<evidence type="ECO:0000313" key="2">
    <source>
        <dbReference type="Proteomes" id="UP000887574"/>
    </source>
</evidence>
<name>A0A915EH65_9BILA</name>
<keyword evidence="1" id="KW-1133">Transmembrane helix</keyword>
<keyword evidence="1" id="KW-0472">Membrane</keyword>
<sequence>MPWVIYMLFKASLTYIKLSPLELWYTGSIIGYGVIFASIADILILYMFSTEYRAAIKRQFMKNYNDSSLTMTQVKRTMKSK</sequence>
<organism evidence="2 3">
    <name type="scientific">Ditylenchus dipsaci</name>
    <dbReference type="NCBI Taxonomy" id="166011"/>
    <lineage>
        <taxon>Eukaryota</taxon>
        <taxon>Metazoa</taxon>
        <taxon>Ecdysozoa</taxon>
        <taxon>Nematoda</taxon>
        <taxon>Chromadorea</taxon>
        <taxon>Rhabditida</taxon>
        <taxon>Tylenchina</taxon>
        <taxon>Tylenchomorpha</taxon>
        <taxon>Sphaerularioidea</taxon>
        <taxon>Anguinidae</taxon>
        <taxon>Anguininae</taxon>
        <taxon>Ditylenchus</taxon>
    </lineage>
</organism>
<dbReference type="Proteomes" id="UP000887574">
    <property type="component" value="Unplaced"/>
</dbReference>
<feature type="transmembrane region" description="Helical" evidence="1">
    <location>
        <begin position="23"/>
        <end position="48"/>
    </location>
</feature>
<protein>
    <submittedName>
        <fullName evidence="3">Uncharacterized protein</fullName>
    </submittedName>
</protein>
<dbReference type="WBParaSite" id="jg6004">
    <property type="protein sequence ID" value="jg6004"/>
    <property type="gene ID" value="jg6004"/>
</dbReference>
<evidence type="ECO:0000256" key="1">
    <source>
        <dbReference type="SAM" id="Phobius"/>
    </source>
</evidence>
<keyword evidence="1" id="KW-0812">Transmembrane</keyword>
<accession>A0A915EH65</accession>
<keyword evidence="2" id="KW-1185">Reference proteome</keyword>
<proteinExistence type="predicted"/>
<evidence type="ECO:0000313" key="3">
    <source>
        <dbReference type="WBParaSite" id="jg6004"/>
    </source>
</evidence>
<reference evidence="3" key="1">
    <citation type="submission" date="2022-11" db="UniProtKB">
        <authorList>
            <consortium name="WormBaseParasite"/>
        </authorList>
    </citation>
    <scope>IDENTIFICATION</scope>
</reference>
<dbReference type="AlphaFoldDB" id="A0A915EH65"/>